<dbReference type="AlphaFoldDB" id="A0A4C1ZD02"/>
<proteinExistence type="predicted"/>
<protein>
    <submittedName>
        <fullName evidence="2">Uncharacterized protein</fullName>
    </submittedName>
</protein>
<dbReference type="Proteomes" id="UP000299102">
    <property type="component" value="Unassembled WGS sequence"/>
</dbReference>
<accession>A0A4C1ZD02</accession>
<sequence length="113" mass="12376">MTTVIVSFRHSSGRSGRLKVQSGKKRLRDSMAQQRGDENPDITYTHGDSKANGRDAVLYDAVAPTTMRCSADNERGNSAPISRTAERDLRPYYVTITIENARKGGRAECASAV</sequence>
<reference evidence="2 3" key="1">
    <citation type="journal article" date="2019" name="Commun. Biol.">
        <title>The bagworm genome reveals a unique fibroin gene that provides high tensile strength.</title>
        <authorList>
            <person name="Kono N."/>
            <person name="Nakamura H."/>
            <person name="Ohtoshi R."/>
            <person name="Tomita M."/>
            <person name="Numata K."/>
            <person name="Arakawa K."/>
        </authorList>
    </citation>
    <scope>NUCLEOTIDE SEQUENCE [LARGE SCALE GENOMIC DNA]</scope>
</reference>
<dbReference type="EMBL" id="BGZK01001749">
    <property type="protein sequence ID" value="GBP85620.1"/>
    <property type="molecule type" value="Genomic_DNA"/>
</dbReference>
<evidence type="ECO:0000256" key="1">
    <source>
        <dbReference type="SAM" id="MobiDB-lite"/>
    </source>
</evidence>
<feature type="region of interest" description="Disordered" evidence="1">
    <location>
        <begin position="15"/>
        <end position="49"/>
    </location>
</feature>
<keyword evidence="3" id="KW-1185">Reference proteome</keyword>
<name>A0A4C1ZD02_EUMVA</name>
<comment type="caution">
    <text evidence="2">The sequence shown here is derived from an EMBL/GenBank/DDBJ whole genome shotgun (WGS) entry which is preliminary data.</text>
</comment>
<evidence type="ECO:0000313" key="2">
    <source>
        <dbReference type="EMBL" id="GBP85620.1"/>
    </source>
</evidence>
<evidence type="ECO:0000313" key="3">
    <source>
        <dbReference type="Proteomes" id="UP000299102"/>
    </source>
</evidence>
<gene>
    <name evidence="2" type="ORF">EVAR_62607_1</name>
</gene>
<organism evidence="2 3">
    <name type="scientific">Eumeta variegata</name>
    <name type="common">Bagworm moth</name>
    <name type="synonym">Eumeta japonica</name>
    <dbReference type="NCBI Taxonomy" id="151549"/>
    <lineage>
        <taxon>Eukaryota</taxon>
        <taxon>Metazoa</taxon>
        <taxon>Ecdysozoa</taxon>
        <taxon>Arthropoda</taxon>
        <taxon>Hexapoda</taxon>
        <taxon>Insecta</taxon>
        <taxon>Pterygota</taxon>
        <taxon>Neoptera</taxon>
        <taxon>Endopterygota</taxon>
        <taxon>Lepidoptera</taxon>
        <taxon>Glossata</taxon>
        <taxon>Ditrysia</taxon>
        <taxon>Tineoidea</taxon>
        <taxon>Psychidae</taxon>
        <taxon>Oiketicinae</taxon>
        <taxon>Eumeta</taxon>
    </lineage>
</organism>